<dbReference type="PANTHER" id="PTHR10913:SF45">
    <property type="entry name" value="FOLLISTATIN, ISOFORM A-RELATED"/>
    <property type="match status" value="1"/>
</dbReference>
<evidence type="ECO:0000256" key="2">
    <source>
        <dbReference type="ARBA" id="ARBA00022900"/>
    </source>
</evidence>
<evidence type="ECO:0000256" key="1">
    <source>
        <dbReference type="ARBA" id="ARBA00022690"/>
    </source>
</evidence>
<keyword evidence="2" id="KW-0722">Serine protease inhibitor</keyword>
<dbReference type="SUPFAM" id="SSF100895">
    <property type="entry name" value="Kazal-type serine protease inhibitors"/>
    <property type="match status" value="2"/>
</dbReference>
<dbReference type="GO" id="GO:0030154">
    <property type="term" value="P:cell differentiation"/>
    <property type="evidence" value="ECO:0007669"/>
    <property type="project" value="TreeGrafter"/>
</dbReference>
<evidence type="ECO:0000256" key="3">
    <source>
        <dbReference type="ARBA" id="ARBA00023157"/>
    </source>
</evidence>
<accession>A0A5N5SRL3</accession>
<dbReference type="FunFam" id="3.30.60.30:FF:000024">
    <property type="entry name" value="Transmembrane agrin"/>
    <property type="match status" value="1"/>
</dbReference>
<feature type="domain" description="Kazal-like" evidence="4">
    <location>
        <begin position="1"/>
        <end position="67"/>
    </location>
</feature>
<dbReference type="InterPro" id="IPR002350">
    <property type="entry name" value="Kazal_dom"/>
</dbReference>
<comment type="caution">
    <text evidence="5">The sequence shown here is derived from an EMBL/GenBank/DDBJ whole genome shotgun (WGS) entry which is preliminary data.</text>
</comment>
<dbReference type="OrthoDB" id="10029953at2759"/>
<organism evidence="5 6">
    <name type="scientific">Armadillidium nasatum</name>
    <dbReference type="NCBI Taxonomy" id="96803"/>
    <lineage>
        <taxon>Eukaryota</taxon>
        <taxon>Metazoa</taxon>
        <taxon>Ecdysozoa</taxon>
        <taxon>Arthropoda</taxon>
        <taxon>Crustacea</taxon>
        <taxon>Multicrustacea</taxon>
        <taxon>Malacostraca</taxon>
        <taxon>Eumalacostraca</taxon>
        <taxon>Peracarida</taxon>
        <taxon>Isopoda</taxon>
        <taxon>Oniscidea</taxon>
        <taxon>Crinocheta</taxon>
        <taxon>Armadillidiidae</taxon>
        <taxon>Armadillidium</taxon>
    </lineage>
</organism>
<keyword evidence="6" id="KW-1185">Reference proteome</keyword>
<dbReference type="Proteomes" id="UP000326759">
    <property type="component" value="Unassembled WGS sequence"/>
</dbReference>
<feature type="non-terminal residue" evidence="5">
    <location>
        <position position="148"/>
    </location>
</feature>
<dbReference type="InterPro" id="IPR036058">
    <property type="entry name" value="Kazal_dom_sf"/>
</dbReference>
<dbReference type="EMBL" id="SEYY01021038">
    <property type="protein sequence ID" value="KAB7496786.1"/>
    <property type="molecule type" value="Genomic_DNA"/>
</dbReference>
<dbReference type="SMART" id="SM00280">
    <property type="entry name" value="KAZAL"/>
    <property type="match status" value="2"/>
</dbReference>
<dbReference type="PROSITE" id="PS51465">
    <property type="entry name" value="KAZAL_2"/>
    <property type="match status" value="2"/>
</dbReference>
<proteinExistence type="predicted"/>
<sequence>LCKHVICKYGGRCESGECICPTSCHTTREPVCASNAVTYLNECEMDKASCRMGRGALRVVFFGECAEARSSGITGGDPCTIMSCEFGSTCVVMADGLPRCTCTLDCTEAIKDPVCASDLKMYPNECTMNREACQRQVELRLRPLELCE</sequence>
<evidence type="ECO:0000313" key="5">
    <source>
        <dbReference type="EMBL" id="KAB7496786.1"/>
    </source>
</evidence>
<dbReference type="AlphaFoldDB" id="A0A5N5SRL3"/>
<name>A0A5N5SRL3_9CRUS</name>
<dbReference type="InterPro" id="IPR050653">
    <property type="entry name" value="Prot_Inhib_GrowthFact_Antg"/>
</dbReference>
<evidence type="ECO:0000313" key="6">
    <source>
        <dbReference type="Proteomes" id="UP000326759"/>
    </source>
</evidence>
<feature type="non-terminal residue" evidence="5">
    <location>
        <position position="1"/>
    </location>
</feature>
<evidence type="ECO:0000259" key="4">
    <source>
        <dbReference type="PROSITE" id="PS51465"/>
    </source>
</evidence>
<protein>
    <submittedName>
        <fullName evidence="5">Tomoregulin-2</fullName>
    </submittedName>
</protein>
<gene>
    <name evidence="5" type="primary">Tmeff2</name>
    <name evidence="5" type="ORF">Anas_01611</name>
</gene>
<dbReference type="Gene3D" id="3.30.60.30">
    <property type="match status" value="2"/>
</dbReference>
<feature type="domain" description="Kazal-like" evidence="4">
    <location>
        <begin position="94"/>
        <end position="148"/>
    </location>
</feature>
<keyword evidence="1" id="KW-0646">Protease inhibitor</keyword>
<dbReference type="GO" id="GO:0005576">
    <property type="term" value="C:extracellular region"/>
    <property type="evidence" value="ECO:0007669"/>
    <property type="project" value="TreeGrafter"/>
</dbReference>
<dbReference type="Pfam" id="PF07648">
    <property type="entry name" value="Kazal_2"/>
    <property type="match status" value="2"/>
</dbReference>
<reference evidence="5 6" key="1">
    <citation type="journal article" date="2019" name="PLoS Biol.">
        <title>Sex chromosomes control vertical transmission of feminizing Wolbachia symbionts in an isopod.</title>
        <authorList>
            <person name="Becking T."/>
            <person name="Chebbi M.A."/>
            <person name="Giraud I."/>
            <person name="Moumen B."/>
            <person name="Laverre T."/>
            <person name="Caubet Y."/>
            <person name="Peccoud J."/>
            <person name="Gilbert C."/>
            <person name="Cordaux R."/>
        </authorList>
    </citation>
    <scope>NUCLEOTIDE SEQUENCE [LARGE SCALE GENOMIC DNA]</scope>
    <source>
        <strain evidence="5">ANa2</strain>
        <tissue evidence="5">Whole body excluding digestive tract and cuticle</tissue>
    </source>
</reference>
<keyword evidence="3" id="KW-1015">Disulfide bond</keyword>
<dbReference type="PANTHER" id="PTHR10913">
    <property type="entry name" value="FOLLISTATIN-RELATED"/>
    <property type="match status" value="1"/>
</dbReference>
<dbReference type="CDD" id="cd00104">
    <property type="entry name" value="KAZAL_FS"/>
    <property type="match status" value="1"/>
</dbReference>